<reference evidence="2" key="1">
    <citation type="submission" date="2023-01" db="EMBL/GenBank/DDBJ databases">
        <title>Genome assembly of the deep-sea coral Lophelia pertusa.</title>
        <authorList>
            <person name="Herrera S."/>
            <person name="Cordes E."/>
        </authorList>
    </citation>
    <scope>NUCLEOTIDE SEQUENCE</scope>
    <source>
        <strain evidence="2">USNM1676648</strain>
        <tissue evidence="2">Polyp</tissue>
    </source>
</reference>
<keyword evidence="3" id="KW-1185">Reference proteome</keyword>
<feature type="compositionally biased region" description="Basic and acidic residues" evidence="1">
    <location>
        <begin position="23"/>
        <end position="34"/>
    </location>
</feature>
<evidence type="ECO:0000313" key="3">
    <source>
        <dbReference type="Proteomes" id="UP001163046"/>
    </source>
</evidence>
<comment type="caution">
    <text evidence="2">The sequence shown here is derived from an EMBL/GenBank/DDBJ whole genome shotgun (WGS) entry which is preliminary data.</text>
</comment>
<dbReference type="Proteomes" id="UP001163046">
    <property type="component" value="Unassembled WGS sequence"/>
</dbReference>
<sequence length="134" mass="15731">YRCEDDDEWKTVSPSVTNPGYEPHLRDHNVDNSDAHPFRVRENTIIYIYSQARGRRCVRRNRSITNIQQDSERQDSEDRIAAQLDACLVRKWQWSPRVGELKSKCNNRSKTNSKGLSYRQLASHTGFFVIDNFL</sequence>
<protein>
    <submittedName>
        <fullName evidence="2">Uncharacterized protein</fullName>
    </submittedName>
</protein>
<evidence type="ECO:0000256" key="1">
    <source>
        <dbReference type="SAM" id="MobiDB-lite"/>
    </source>
</evidence>
<dbReference type="AlphaFoldDB" id="A0A9W9YY92"/>
<feature type="region of interest" description="Disordered" evidence="1">
    <location>
        <begin position="1"/>
        <end position="34"/>
    </location>
</feature>
<proteinExistence type="predicted"/>
<name>A0A9W9YY92_9CNID</name>
<gene>
    <name evidence="2" type="ORF">OS493_029014</name>
</gene>
<evidence type="ECO:0000313" key="2">
    <source>
        <dbReference type="EMBL" id="KAJ7370939.1"/>
    </source>
</evidence>
<organism evidence="2 3">
    <name type="scientific">Desmophyllum pertusum</name>
    <dbReference type="NCBI Taxonomy" id="174260"/>
    <lineage>
        <taxon>Eukaryota</taxon>
        <taxon>Metazoa</taxon>
        <taxon>Cnidaria</taxon>
        <taxon>Anthozoa</taxon>
        <taxon>Hexacorallia</taxon>
        <taxon>Scleractinia</taxon>
        <taxon>Caryophylliina</taxon>
        <taxon>Caryophylliidae</taxon>
        <taxon>Desmophyllum</taxon>
    </lineage>
</organism>
<accession>A0A9W9YY92</accession>
<dbReference type="EMBL" id="MU826854">
    <property type="protein sequence ID" value="KAJ7370939.1"/>
    <property type="molecule type" value="Genomic_DNA"/>
</dbReference>
<feature type="non-terminal residue" evidence="2">
    <location>
        <position position="1"/>
    </location>
</feature>